<feature type="region of interest" description="Disordered" evidence="1">
    <location>
        <begin position="1"/>
        <end position="26"/>
    </location>
</feature>
<dbReference type="EMBL" id="SNZP01000010">
    <property type="protein sequence ID" value="TDR76601.1"/>
    <property type="molecule type" value="Genomic_DNA"/>
</dbReference>
<evidence type="ECO:0000256" key="1">
    <source>
        <dbReference type="SAM" id="MobiDB-lite"/>
    </source>
</evidence>
<feature type="region of interest" description="Disordered" evidence="1">
    <location>
        <begin position="44"/>
        <end position="64"/>
    </location>
</feature>
<dbReference type="Proteomes" id="UP000295611">
    <property type="component" value="Unassembled WGS sequence"/>
</dbReference>
<evidence type="ECO:0000313" key="2">
    <source>
        <dbReference type="EMBL" id="TDR76601.1"/>
    </source>
</evidence>
<protein>
    <submittedName>
        <fullName evidence="2">Uncharacterized protein</fullName>
    </submittedName>
</protein>
<reference evidence="2 3" key="1">
    <citation type="submission" date="2019-03" db="EMBL/GenBank/DDBJ databases">
        <title>Genomic Encyclopedia of Type Strains, Phase III (KMG-III): the genomes of soil and plant-associated and newly described type strains.</title>
        <authorList>
            <person name="Whitman W."/>
        </authorList>
    </citation>
    <scope>NUCLEOTIDE SEQUENCE [LARGE SCALE GENOMIC DNA]</scope>
    <source>
        <strain evidence="2 3">CECT 8976</strain>
    </source>
</reference>
<dbReference type="RefSeq" id="WP_133681778.1">
    <property type="nucleotide sequence ID" value="NZ_SNZP01000010.1"/>
</dbReference>
<sequence length="139" mass="14690">MKTTLGPKAFAFPAADDEHETHQAPPDAMATRFTALMAEPSVDDVAHAPSSAASPPLGSGRPPCQIESAQSLVLRVSNGPMAGMQLRVFWRDGRLEIRFNPTDPALSRQLDEQDAELGAALSQVLGVTVRVGAERDGAA</sequence>
<organism evidence="2 3">
    <name type="scientific">Paludibacterium purpuratum</name>
    <dbReference type="NCBI Taxonomy" id="1144873"/>
    <lineage>
        <taxon>Bacteria</taxon>
        <taxon>Pseudomonadati</taxon>
        <taxon>Pseudomonadota</taxon>
        <taxon>Betaproteobacteria</taxon>
        <taxon>Neisseriales</taxon>
        <taxon>Chromobacteriaceae</taxon>
        <taxon>Paludibacterium</taxon>
    </lineage>
</organism>
<name>A0A4R7B1K9_9NEIS</name>
<dbReference type="OrthoDB" id="10017457at2"/>
<dbReference type="AlphaFoldDB" id="A0A4R7B1K9"/>
<comment type="caution">
    <text evidence="2">The sequence shown here is derived from an EMBL/GenBank/DDBJ whole genome shotgun (WGS) entry which is preliminary data.</text>
</comment>
<keyword evidence="3" id="KW-1185">Reference proteome</keyword>
<accession>A0A4R7B1K9</accession>
<gene>
    <name evidence="2" type="ORF">DFP86_11026</name>
</gene>
<evidence type="ECO:0000313" key="3">
    <source>
        <dbReference type="Proteomes" id="UP000295611"/>
    </source>
</evidence>
<proteinExistence type="predicted"/>